<evidence type="ECO:0000259" key="11">
    <source>
        <dbReference type="Pfam" id="PF12323"/>
    </source>
</evidence>
<keyword evidence="3" id="KW-0815">Transposition</keyword>
<dbReference type="PhylomeDB" id="Q7NGZ5"/>
<dbReference type="Pfam" id="PF12323">
    <property type="entry name" value="HTH_OrfB_IS605"/>
    <property type="match status" value="1"/>
</dbReference>
<evidence type="ECO:0000259" key="9">
    <source>
        <dbReference type="Pfam" id="PF01385"/>
    </source>
</evidence>
<dbReference type="AlphaFoldDB" id="Q7NGZ5"/>
<comment type="similarity">
    <text evidence="1">In the C-terminal section; belongs to the transposase 35 family.</text>
</comment>
<feature type="domain" description="Probable transposase IS891/IS1136/IS1341" evidence="9">
    <location>
        <begin position="198"/>
        <end position="301"/>
    </location>
</feature>
<evidence type="ECO:0000259" key="10">
    <source>
        <dbReference type="Pfam" id="PF07282"/>
    </source>
</evidence>
<protein>
    <submittedName>
        <fullName evidence="12">Glr2742 protein</fullName>
    </submittedName>
</protein>
<keyword evidence="6" id="KW-0238">DNA-binding</keyword>
<dbReference type="HOGENOM" id="CLU_032903_0_1_3"/>
<keyword evidence="5" id="KW-0862">Zinc</keyword>
<proteinExistence type="inferred from homology"/>
<gene>
    <name evidence="12" type="ordered locus">glr2742</name>
</gene>
<dbReference type="Proteomes" id="UP000000557">
    <property type="component" value="Chromosome"/>
</dbReference>
<dbReference type="PANTHER" id="PTHR30405">
    <property type="entry name" value="TRANSPOSASE"/>
    <property type="match status" value="1"/>
</dbReference>
<dbReference type="OrthoDB" id="448372at2"/>
<dbReference type="InterPro" id="IPR051399">
    <property type="entry name" value="RNA-guided_DNA_endo/Transpos"/>
</dbReference>
<dbReference type="InterPro" id="IPR021027">
    <property type="entry name" value="Transposase_put_HTH"/>
</dbReference>
<name>Q7NGZ5_GLOVI</name>
<evidence type="ECO:0000256" key="2">
    <source>
        <dbReference type="ARBA" id="ARBA00011044"/>
    </source>
</evidence>
<sequence>MLMTYQYRLKPTAAQSESMERWLQLLCKQYNYRLAQRFDWMEHHRCSLNACSIRSCSIATPADAPDYSSQKRDLRETKKRFPEYAQIYSQVLQDCIGRVKKTFDRFVKNDTSGNRSGRPRFKSQSRYRSFTYPQILAGWLEGNRIRLPKLGCLKIWMHRPLPPDFAVKTATITRKADHWYIAFVLENKDASTAEPVITPTVQNTTGFDLGLESFLVTDKADRVEIPHFHRRAEARLARLHKRQSRTRKGSSARRKANRKLSRAYQKVVNQRKDFHYKTAWQLIRTSEVIAHEDLTVQNMARTNLAKSIYDAGWSTFIAILTRKAANAGVRTIAVNPAGTTLRCSRCDRDVPKQLSDRWHECACGIRLHRDHNAAINIRNFAIARAVGHHDLVKNARRSPLRRETCAELSEASAKGRCHEPRALYCTGRFSKFVAGRCHETYALYSQKDVRTIE</sequence>
<dbReference type="EMBL" id="BA000045">
    <property type="protein sequence ID" value="BAC90683.1"/>
    <property type="molecule type" value="Genomic_DNA"/>
</dbReference>
<dbReference type="GO" id="GO:0046872">
    <property type="term" value="F:metal ion binding"/>
    <property type="evidence" value="ECO:0007669"/>
    <property type="project" value="UniProtKB-KW"/>
</dbReference>
<dbReference type="Pfam" id="PF01385">
    <property type="entry name" value="OrfB_IS605"/>
    <property type="match status" value="1"/>
</dbReference>
<evidence type="ECO:0000256" key="7">
    <source>
        <dbReference type="ARBA" id="ARBA00023172"/>
    </source>
</evidence>
<evidence type="ECO:0000256" key="4">
    <source>
        <dbReference type="ARBA" id="ARBA00022723"/>
    </source>
</evidence>
<dbReference type="GO" id="GO:0003677">
    <property type="term" value="F:DNA binding"/>
    <property type="evidence" value="ECO:0007669"/>
    <property type="project" value="UniProtKB-KW"/>
</dbReference>
<dbReference type="eggNOG" id="COG0675">
    <property type="taxonomic scope" value="Bacteria"/>
</dbReference>
<reference evidence="12 13" key="2">
    <citation type="journal article" date="2003" name="DNA Res.">
        <title>Complete genome structure of Gloeobacter violaceus PCC 7421, a cyanobacterium that lacks thylakoids (supplement).</title>
        <authorList>
            <person name="Nakamura Y."/>
            <person name="Kaneko T."/>
            <person name="Sato S."/>
            <person name="Mimuro M."/>
            <person name="Miyashita H."/>
            <person name="Tsuchiya T."/>
            <person name="Sasamoto S."/>
            <person name="Watanabe A."/>
            <person name="Kawashima K."/>
            <person name="Kishida Y."/>
            <person name="Kiyokawa C."/>
            <person name="Kohara M."/>
            <person name="Matsumoto M."/>
            <person name="Matsuno A."/>
            <person name="Nakazaki N."/>
            <person name="Shimpo S."/>
            <person name="Takeuchi C."/>
            <person name="Yamada M."/>
            <person name="Tabata S."/>
        </authorList>
    </citation>
    <scope>NUCLEOTIDE SEQUENCE [LARGE SCALE GENOMIC DNA]</scope>
    <source>
        <strain evidence="13">ATCC 29082 / PCC 7421</strain>
    </source>
</reference>
<feature type="domain" description="Cas12f1-like TNB" evidence="10">
    <location>
        <begin position="313"/>
        <end position="377"/>
    </location>
</feature>
<dbReference type="FunCoup" id="Q7NGZ5">
    <property type="interactions" value="1"/>
</dbReference>
<dbReference type="EnsemblBacteria" id="BAC90683">
    <property type="protein sequence ID" value="BAC90683"/>
    <property type="gene ID" value="BAC90683"/>
</dbReference>
<feature type="domain" description="Transposase putative helix-turn-helix" evidence="11">
    <location>
        <begin position="1"/>
        <end position="45"/>
    </location>
</feature>
<dbReference type="NCBIfam" id="TIGR01766">
    <property type="entry name" value="IS200/IS605 family accessory protein TnpB-like domain"/>
    <property type="match status" value="1"/>
</dbReference>
<evidence type="ECO:0000256" key="1">
    <source>
        <dbReference type="ARBA" id="ARBA00008761"/>
    </source>
</evidence>
<keyword evidence="13" id="KW-1185">Reference proteome</keyword>
<feature type="region of interest" description="Disordered" evidence="8">
    <location>
        <begin position="239"/>
        <end position="260"/>
    </location>
</feature>
<dbReference type="GO" id="GO:0032196">
    <property type="term" value="P:transposition"/>
    <property type="evidence" value="ECO:0007669"/>
    <property type="project" value="UniProtKB-KW"/>
</dbReference>
<organism evidence="12 13">
    <name type="scientific">Gloeobacter violaceus (strain ATCC 29082 / PCC 7421)</name>
    <dbReference type="NCBI Taxonomy" id="251221"/>
    <lineage>
        <taxon>Bacteria</taxon>
        <taxon>Bacillati</taxon>
        <taxon>Cyanobacteriota</taxon>
        <taxon>Cyanophyceae</taxon>
        <taxon>Gloeobacterales</taxon>
        <taxon>Gloeobacteraceae</taxon>
        <taxon>Gloeobacter</taxon>
    </lineage>
</organism>
<dbReference type="Pfam" id="PF07282">
    <property type="entry name" value="Cas12f1-like_TNB"/>
    <property type="match status" value="1"/>
</dbReference>
<evidence type="ECO:0000256" key="6">
    <source>
        <dbReference type="ARBA" id="ARBA00023125"/>
    </source>
</evidence>
<keyword evidence="4" id="KW-0479">Metal-binding</keyword>
<accession>Q7NGZ5</accession>
<dbReference type="STRING" id="251221.gene:10760244"/>
<dbReference type="GO" id="GO:0006310">
    <property type="term" value="P:DNA recombination"/>
    <property type="evidence" value="ECO:0007669"/>
    <property type="project" value="UniProtKB-KW"/>
</dbReference>
<evidence type="ECO:0000256" key="3">
    <source>
        <dbReference type="ARBA" id="ARBA00022578"/>
    </source>
</evidence>
<comment type="similarity">
    <text evidence="2">In the N-terminal section; belongs to the transposase 2 family.</text>
</comment>
<keyword evidence="7" id="KW-0233">DNA recombination</keyword>
<dbReference type="PANTHER" id="PTHR30405:SF25">
    <property type="entry name" value="RNA-GUIDED DNA ENDONUCLEASE INSQ-RELATED"/>
    <property type="match status" value="1"/>
</dbReference>
<reference evidence="12 13" key="1">
    <citation type="journal article" date="2003" name="DNA Res.">
        <title>Complete genome structure of Gloeobacter violaceus PCC 7421, a cyanobacterium that lacks thylakoids.</title>
        <authorList>
            <person name="Nakamura Y."/>
            <person name="Kaneko T."/>
            <person name="Sato S."/>
            <person name="Mimuro M."/>
            <person name="Miyashita H."/>
            <person name="Tsuchiya T."/>
            <person name="Sasamoto S."/>
            <person name="Watanabe A."/>
            <person name="Kawashima K."/>
            <person name="Kishida Y."/>
            <person name="Kiyokawa C."/>
            <person name="Kohara M."/>
            <person name="Matsumoto M."/>
            <person name="Matsuno A."/>
            <person name="Nakazaki N."/>
            <person name="Shimpo S."/>
            <person name="Takeuchi C."/>
            <person name="Yamada M."/>
            <person name="Tabata S."/>
        </authorList>
    </citation>
    <scope>NUCLEOTIDE SEQUENCE [LARGE SCALE GENOMIC DNA]</scope>
    <source>
        <strain evidence="13">ATCC 29082 / PCC 7421</strain>
    </source>
</reference>
<evidence type="ECO:0000256" key="5">
    <source>
        <dbReference type="ARBA" id="ARBA00022833"/>
    </source>
</evidence>
<dbReference type="KEGG" id="gvi:glr2742"/>
<dbReference type="InParanoid" id="Q7NGZ5"/>
<evidence type="ECO:0000256" key="8">
    <source>
        <dbReference type="SAM" id="MobiDB-lite"/>
    </source>
</evidence>
<evidence type="ECO:0000313" key="12">
    <source>
        <dbReference type="EMBL" id="BAC90683.1"/>
    </source>
</evidence>
<evidence type="ECO:0000313" key="13">
    <source>
        <dbReference type="Proteomes" id="UP000000557"/>
    </source>
</evidence>
<dbReference type="NCBIfam" id="NF040570">
    <property type="entry name" value="guided_TnpB"/>
    <property type="match status" value="1"/>
</dbReference>
<dbReference type="InterPro" id="IPR010095">
    <property type="entry name" value="Cas12f1-like_TNB"/>
</dbReference>
<dbReference type="InterPro" id="IPR001959">
    <property type="entry name" value="Transposase"/>
</dbReference>